<protein>
    <submittedName>
        <fullName evidence="1">Uncharacterized protein</fullName>
    </submittedName>
</protein>
<evidence type="ECO:0000313" key="1">
    <source>
        <dbReference type="EMBL" id="KAF2473599.1"/>
    </source>
</evidence>
<evidence type="ECO:0000313" key="2">
    <source>
        <dbReference type="Proteomes" id="UP000799755"/>
    </source>
</evidence>
<proteinExistence type="predicted"/>
<comment type="caution">
    <text evidence="1">The sequence shown here is derived from an EMBL/GenBank/DDBJ whole genome shotgun (WGS) entry which is preliminary data.</text>
</comment>
<keyword evidence="2" id="KW-1185">Reference proteome</keyword>
<accession>A0ACB6R2P9</accession>
<name>A0ACB6R2P9_9PLEO</name>
<gene>
    <name evidence="1" type="ORF">BDR25DRAFT_352091</name>
</gene>
<reference evidence="1" key="1">
    <citation type="journal article" date="2020" name="Stud. Mycol.">
        <title>101 Dothideomycetes genomes: a test case for predicting lifestyles and emergence of pathogens.</title>
        <authorList>
            <person name="Haridas S."/>
            <person name="Albert R."/>
            <person name="Binder M."/>
            <person name="Bloem J."/>
            <person name="Labutti K."/>
            <person name="Salamov A."/>
            <person name="Andreopoulos B."/>
            <person name="Baker S."/>
            <person name="Barry K."/>
            <person name="Bills G."/>
            <person name="Bluhm B."/>
            <person name="Cannon C."/>
            <person name="Castanera R."/>
            <person name="Culley D."/>
            <person name="Daum C."/>
            <person name="Ezra D."/>
            <person name="Gonzalez J."/>
            <person name="Henrissat B."/>
            <person name="Kuo A."/>
            <person name="Liang C."/>
            <person name="Lipzen A."/>
            <person name="Lutzoni F."/>
            <person name="Magnuson J."/>
            <person name="Mondo S."/>
            <person name="Nolan M."/>
            <person name="Ohm R."/>
            <person name="Pangilinan J."/>
            <person name="Park H.-J."/>
            <person name="Ramirez L."/>
            <person name="Alfaro M."/>
            <person name="Sun H."/>
            <person name="Tritt A."/>
            <person name="Yoshinaga Y."/>
            <person name="Zwiers L.-H."/>
            <person name="Turgeon B."/>
            <person name="Goodwin S."/>
            <person name="Spatafora J."/>
            <person name="Crous P."/>
            <person name="Grigoriev I."/>
        </authorList>
    </citation>
    <scope>NUCLEOTIDE SEQUENCE</scope>
    <source>
        <strain evidence="1">ATCC 200398</strain>
    </source>
</reference>
<organism evidence="1 2">
    <name type="scientific">Lindgomyces ingoldianus</name>
    <dbReference type="NCBI Taxonomy" id="673940"/>
    <lineage>
        <taxon>Eukaryota</taxon>
        <taxon>Fungi</taxon>
        <taxon>Dikarya</taxon>
        <taxon>Ascomycota</taxon>
        <taxon>Pezizomycotina</taxon>
        <taxon>Dothideomycetes</taxon>
        <taxon>Pleosporomycetidae</taxon>
        <taxon>Pleosporales</taxon>
        <taxon>Lindgomycetaceae</taxon>
        <taxon>Lindgomyces</taxon>
    </lineage>
</organism>
<sequence>MLNTLYIWRISGQVYKGVIMQKSNAALLITALEGQAPRHSAITNKKYICLTVTFPYHQPILTPIPFKVAKHILIVATALLLKVVLTEKRMVESHDRQFSRRSQDKTGSFSGNAIAYKQISLANSAAPSLSLSLSLSLSPSPSLRGFRKYPGQRTSIWGCNVWLTLRCSFECGLADTSREQTFQRLAAFQ</sequence>
<dbReference type="Proteomes" id="UP000799755">
    <property type="component" value="Unassembled WGS sequence"/>
</dbReference>
<dbReference type="EMBL" id="MU003499">
    <property type="protein sequence ID" value="KAF2473599.1"/>
    <property type="molecule type" value="Genomic_DNA"/>
</dbReference>